<keyword evidence="3" id="KW-0809">Transit peptide</keyword>
<dbReference type="PANTHER" id="PTHR13068:SF112">
    <property type="entry name" value="TRANSCRIPTION TERMINATION FACTOR 3, MITOCHONDRIAL"/>
    <property type="match status" value="1"/>
</dbReference>
<dbReference type="OrthoDB" id="637682at2759"/>
<proteinExistence type="inferred from homology"/>
<gene>
    <name evidence="4" type="ORF">KP509_30G015700</name>
</gene>
<dbReference type="Pfam" id="PF02536">
    <property type="entry name" value="mTERF"/>
    <property type="match status" value="2"/>
</dbReference>
<dbReference type="Gene3D" id="1.25.70.10">
    <property type="entry name" value="Transcription termination factor 3, mitochondrial"/>
    <property type="match status" value="1"/>
</dbReference>
<accession>A0A8T2R198</accession>
<dbReference type="Proteomes" id="UP000825935">
    <property type="component" value="Chromosome 30"/>
</dbReference>
<dbReference type="InterPro" id="IPR003690">
    <property type="entry name" value="MTERF"/>
</dbReference>
<organism evidence="4 5">
    <name type="scientific">Ceratopteris richardii</name>
    <name type="common">Triangle waterfern</name>
    <dbReference type="NCBI Taxonomy" id="49495"/>
    <lineage>
        <taxon>Eukaryota</taxon>
        <taxon>Viridiplantae</taxon>
        <taxon>Streptophyta</taxon>
        <taxon>Embryophyta</taxon>
        <taxon>Tracheophyta</taxon>
        <taxon>Polypodiopsida</taxon>
        <taxon>Polypodiidae</taxon>
        <taxon>Polypodiales</taxon>
        <taxon>Pteridineae</taxon>
        <taxon>Pteridaceae</taxon>
        <taxon>Parkerioideae</taxon>
        <taxon>Ceratopteris</taxon>
    </lineage>
</organism>
<dbReference type="InterPro" id="IPR038538">
    <property type="entry name" value="MTERF_sf"/>
</dbReference>
<dbReference type="SMART" id="SM00733">
    <property type="entry name" value="Mterf"/>
    <property type="match status" value="6"/>
</dbReference>
<keyword evidence="5" id="KW-1185">Reference proteome</keyword>
<name>A0A8T2R198_CERRI</name>
<dbReference type="AlphaFoldDB" id="A0A8T2R198"/>
<reference evidence="4" key="1">
    <citation type="submission" date="2021-08" db="EMBL/GenBank/DDBJ databases">
        <title>WGS assembly of Ceratopteris richardii.</title>
        <authorList>
            <person name="Marchant D.B."/>
            <person name="Chen G."/>
            <person name="Jenkins J."/>
            <person name="Shu S."/>
            <person name="Leebens-Mack J."/>
            <person name="Grimwood J."/>
            <person name="Schmutz J."/>
            <person name="Soltis P."/>
            <person name="Soltis D."/>
            <person name="Chen Z.-H."/>
        </authorList>
    </citation>
    <scope>NUCLEOTIDE SEQUENCE</scope>
    <source>
        <strain evidence="4">Whitten #5841</strain>
        <tissue evidence="4">Leaf</tissue>
    </source>
</reference>
<keyword evidence="2" id="KW-0804">Transcription</keyword>
<keyword evidence="2" id="KW-0806">Transcription termination</keyword>
<keyword evidence="2" id="KW-0805">Transcription regulation</keyword>
<evidence type="ECO:0000256" key="2">
    <source>
        <dbReference type="ARBA" id="ARBA00022472"/>
    </source>
</evidence>
<dbReference type="PANTHER" id="PTHR13068">
    <property type="entry name" value="CGI-12 PROTEIN-RELATED"/>
    <property type="match status" value="1"/>
</dbReference>
<dbReference type="EMBL" id="CM035435">
    <property type="protein sequence ID" value="KAH7289710.1"/>
    <property type="molecule type" value="Genomic_DNA"/>
</dbReference>
<comment type="similarity">
    <text evidence="1">Belongs to the mTERF family.</text>
</comment>
<comment type="caution">
    <text evidence="4">The sequence shown here is derived from an EMBL/GenBank/DDBJ whole genome shotgun (WGS) entry which is preliminary data.</text>
</comment>
<sequence>MVEAMQAHVGFPWDRKFRVQCAVRCLASLCSALREGMLISGRRFCEGMFHRTEDVTSEGYVTLCGHGESLQCNKCSRCTDLVEQYYHRILSSCGMLSARLLGNRVRLLCGHDFKVSCLDVTCGHRRNAHSENMGRRALHTPYLISSRGHCYSSKASLSTPESMRILAYKRGEMIGKDSTEYSDVLLPKKDVLSISHLAGLVFSAVADPDSVDMKCMLSELRKRYHRTIPENFVSAVQQKLEILSSESWALIDEKVLFMKMPLLFSSPEQLEAAHNILKDFFESSEKASKVLLRTPFIAIKSQEHLRKMLDVIIEFQIEKESVIKNSKVLLYDPGRAWEALTFLKNWGIDSAGTSKMISRTAMFLSISSKSIHDALIFLKNTGMSKKEIIEIVQYRPSILHRSTNLKYKYDLCQKIGITFKVAIKHIVHHSAERITLQIKFFKDLGLSDEVIAAMIHKEPRLLGKSIEDMQVKIQYLLHTRNHPIADIIKFPTCLCYSFQKRIIPRFKCLEEKGLHDSFSLSYILSLSDIRFRKLFKVPNLVISS</sequence>
<evidence type="ECO:0000313" key="5">
    <source>
        <dbReference type="Proteomes" id="UP000825935"/>
    </source>
</evidence>
<evidence type="ECO:0000313" key="4">
    <source>
        <dbReference type="EMBL" id="KAH7289710.1"/>
    </source>
</evidence>
<evidence type="ECO:0000256" key="3">
    <source>
        <dbReference type="ARBA" id="ARBA00022946"/>
    </source>
</evidence>
<protein>
    <submittedName>
        <fullName evidence="4">Uncharacterized protein</fullName>
    </submittedName>
</protein>
<evidence type="ECO:0000256" key="1">
    <source>
        <dbReference type="ARBA" id="ARBA00007692"/>
    </source>
</evidence>
<dbReference type="GO" id="GO:0003676">
    <property type="term" value="F:nucleic acid binding"/>
    <property type="evidence" value="ECO:0007669"/>
    <property type="project" value="InterPro"/>
</dbReference>
<dbReference type="GO" id="GO:0006353">
    <property type="term" value="P:DNA-templated transcription termination"/>
    <property type="evidence" value="ECO:0007669"/>
    <property type="project" value="UniProtKB-KW"/>
</dbReference>